<dbReference type="RefSeq" id="WP_104913877.1">
    <property type="nucleotide sequence ID" value="NZ_CP026923.1"/>
</dbReference>
<keyword evidence="1" id="KW-0238">DNA-binding</keyword>
<keyword evidence="2" id="KW-0597">Phosphoprotein</keyword>
<dbReference type="Gene3D" id="3.40.50.2300">
    <property type="match status" value="1"/>
</dbReference>
<dbReference type="GO" id="GO:0003677">
    <property type="term" value="F:DNA binding"/>
    <property type="evidence" value="ECO:0007669"/>
    <property type="project" value="UniProtKB-KW"/>
</dbReference>
<feature type="domain" description="Response regulatory" evidence="3">
    <location>
        <begin position="4"/>
        <end position="124"/>
    </location>
</feature>
<proteinExistence type="predicted"/>
<evidence type="ECO:0000256" key="1">
    <source>
        <dbReference type="ARBA" id="ARBA00023125"/>
    </source>
</evidence>
<evidence type="ECO:0000313" key="4">
    <source>
        <dbReference type="EMBL" id="AVG24394.1"/>
    </source>
</evidence>
<evidence type="ECO:0000256" key="2">
    <source>
        <dbReference type="PROSITE-ProRule" id="PRU00169"/>
    </source>
</evidence>
<dbReference type="Pfam" id="PF00072">
    <property type="entry name" value="Response_reg"/>
    <property type="match status" value="1"/>
</dbReference>
<dbReference type="Pfam" id="PF00196">
    <property type="entry name" value="GerE"/>
    <property type="match status" value="1"/>
</dbReference>
<dbReference type="SUPFAM" id="SSF52172">
    <property type="entry name" value="CheY-like"/>
    <property type="match status" value="1"/>
</dbReference>
<dbReference type="PANTHER" id="PTHR43214:SF43">
    <property type="entry name" value="TWO-COMPONENT RESPONSE REGULATOR"/>
    <property type="match status" value="1"/>
</dbReference>
<sequence>MVLRIGMVEDDALLRLSITEALEGRDGCQVVTSSDQPKSIIDAVRAGALDVALLDVHLGNGPSGFDIAQSLRRITPGLGIVFLSSVRDPRLLGYNPASLPKGARYLLKSDVDDIDMIEQSLRAAAHDGYALSDQAAPRVDLTQPQIDILRLVARGLSNAEIARERVVTERAVEVAVSRLAKHLNLRETPGLNQRVHIAARFFKEMGWTP</sequence>
<dbReference type="InterPro" id="IPR011006">
    <property type="entry name" value="CheY-like_superfamily"/>
</dbReference>
<organism evidence="4 5">
    <name type="scientific">Pontimonas salivibrio</name>
    <dbReference type="NCBI Taxonomy" id="1159327"/>
    <lineage>
        <taxon>Bacteria</taxon>
        <taxon>Bacillati</taxon>
        <taxon>Actinomycetota</taxon>
        <taxon>Actinomycetes</taxon>
        <taxon>Micrococcales</taxon>
        <taxon>Microbacteriaceae</taxon>
        <taxon>Pontimonas</taxon>
    </lineage>
</organism>
<dbReference type="InterPro" id="IPR036388">
    <property type="entry name" value="WH-like_DNA-bd_sf"/>
</dbReference>
<dbReference type="OrthoDB" id="5108892at2"/>
<feature type="modified residue" description="4-aspartylphosphate" evidence="2">
    <location>
        <position position="55"/>
    </location>
</feature>
<dbReference type="AlphaFoldDB" id="A0A2L2BRT4"/>
<protein>
    <submittedName>
        <fullName evidence="4">NarL/FixJ-like response regulator</fullName>
    </submittedName>
</protein>
<dbReference type="Proteomes" id="UP000243077">
    <property type="component" value="Chromosome"/>
</dbReference>
<dbReference type="InterPro" id="IPR000792">
    <property type="entry name" value="Tscrpt_reg_LuxR_C"/>
</dbReference>
<dbReference type="PROSITE" id="PS50110">
    <property type="entry name" value="RESPONSE_REGULATORY"/>
    <property type="match status" value="1"/>
</dbReference>
<evidence type="ECO:0000313" key="5">
    <source>
        <dbReference type="Proteomes" id="UP000243077"/>
    </source>
</evidence>
<dbReference type="GO" id="GO:0006355">
    <property type="term" value="P:regulation of DNA-templated transcription"/>
    <property type="evidence" value="ECO:0007669"/>
    <property type="project" value="InterPro"/>
</dbReference>
<dbReference type="SMART" id="SM00421">
    <property type="entry name" value="HTH_LUXR"/>
    <property type="match status" value="1"/>
</dbReference>
<gene>
    <name evidence="4" type="ORF">C3B54_111452</name>
</gene>
<dbReference type="SMART" id="SM00448">
    <property type="entry name" value="REC"/>
    <property type="match status" value="1"/>
</dbReference>
<dbReference type="GO" id="GO:0000160">
    <property type="term" value="P:phosphorelay signal transduction system"/>
    <property type="evidence" value="ECO:0007669"/>
    <property type="project" value="InterPro"/>
</dbReference>
<dbReference type="InterPro" id="IPR001789">
    <property type="entry name" value="Sig_transdc_resp-reg_receiver"/>
</dbReference>
<dbReference type="PANTHER" id="PTHR43214">
    <property type="entry name" value="TWO-COMPONENT RESPONSE REGULATOR"/>
    <property type="match status" value="1"/>
</dbReference>
<dbReference type="Gene3D" id="1.10.10.10">
    <property type="entry name" value="Winged helix-like DNA-binding domain superfamily/Winged helix DNA-binding domain"/>
    <property type="match status" value="1"/>
</dbReference>
<dbReference type="InterPro" id="IPR016032">
    <property type="entry name" value="Sig_transdc_resp-reg_C-effctor"/>
</dbReference>
<name>A0A2L2BRT4_9MICO</name>
<dbReference type="InterPro" id="IPR039420">
    <property type="entry name" value="WalR-like"/>
</dbReference>
<dbReference type="EMBL" id="CP026923">
    <property type="protein sequence ID" value="AVG24394.1"/>
    <property type="molecule type" value="Genomic_DNA"/>
</dbReference>
<evidence type="ECO:0000259" key="3">
    <source>
        <dbReference type="PROSITE" id="PS50110"/>
    </source>
</evidence>
<accession>A0A2L2BRT4</accession>
<reference evidence="4 5" key="1">
    <citation type="submission" date="2018-02" db="EMBL/GenBank/DDBJ databases">
        <title>Complete genome of the streamlined marine actinobacterium Pontimonas salivibrio CL-TW6 adapted to coastal planktonic lifestype.</title>
        <authorList>
            <person name="Cho B.C."/>
            <person name="Hardies S.C."/>
            <person name="Jang G.I."/>
            <person name="Hwang C.Y."/>
        </authorList>
    </citation>
    <scope>NUCLEOTIDE SEQUENCE [LARGE SCALE GENOMIC DNA]</scope>
    <source>
        <strain evidence="4 5">CL-TW6</strain>
    </source>
</reference>
<keyword evidence="5" id="KW-1185">Reference proteome</keyword>
<dbReference type="SUPFAM" id="SSF46894">
    <property type="entry name" value="C-terminal effector domain of the bipartite response regulators"/>
    <property type="match status" value="1"/>
</dbReference>
<dbReference type="KEGG" id="psai:C3B54_111452"/>